<feature type="binding site" evidence="11">
    <location>
        <position position="176"/>
    </location>
    <ligand>
        <name>Zn(2+)</name>
        <dbReference type="ChEBI" id="CHEBI:29105"/>
        <label>2</label>
    </ligand>
</feature>
<dbReference type="Pfam" id="PF01556">
    <property type="entry name" value="DnaJ_C"/>
    <property type="match status" value="1"/>
</dbReference>
<reference evidence="15" key="1">
    <citation type="submission" date="2020-02" db="EMBL/GenBank/DDBJ databases">
        <authorList>
            <person name="Meier V. D."/>
        </authorList>
    </citation>
    <scope>NUCLEOTIDE SEQUENCE</scope>
    <source>
        <strain evidence="15">AVDCRST_MAG76</strain>
    </source>
</reference>
<evidence type="ECO:0000256" key="4">
    <source>
        <dbReference type="ARBA" id="ARBA00022737"/>
    </source>
</evidence>
<evidence type="ECO:0000259" key="13">
    <source>
        <dbReference type="PROSITE" id="PS50076"/>
    </source>
</evidence>
<dbReference type="GO" id="GO:0005524">
    <property type="term" value="F:ATP binding"/>
    <property type="evidence" value="ECO:0007669"/>
    <property type="project" value="InterPro"/>
</dbReference>
<accession>A0A6J4J4X8</accession>
<dbReference type="InterPro" id="IPR001305">
    <property type="entry name" value="HSP_DnaJ_Cys-rich_dom"/>
</dbReference>
<dbReference type="GO" id="GO:0009408">
    <property type="term" value="P:response to heat"/>
    <property type="evidence" value="ECO:0007669"/>
    <property type="project" value="InterPro"/>
</dbReference>
<evidence type="ECO:0000256" key="11">
    <source>
        <dbReference type="HAMAP-Rule" id="MF_01152"/>
    </source>
</evidence>
<dbReference type="CDD" id="cd10747">
    <property type="entry name" value="DnaJ_C"/>
    <property type="match status" value="1"/>
</dbReference>
<feature type="binding site" evidence="11">
    <location>
        <position position="212"/>
    </location>
    <ligand>
        <name>Zn(2+)</name>
        <dbReference type="ChEBI" id="CHEBI:29105"/>
        <label>1</label>
    </ligand>
</feature>
<dbReference type="PANTHER" id="PTHR43096">
    <property type="entry name" value="DNAJ HOMOLOG 1, MITOCHONDRIAL-RELATED"/>
    <property type="match status" value="1"/>
</dbReference>
<evidence type="ECO:0000259" key="14">
    <source>
        <dbReference type="PROSITE" id="PS51188"/>
    </source>
</evidence>
<dbReference type="InterPro" id="IPR012724">
    <property type="entry name" value="DnaJ"/>
</dbReference>
<evidence type="ECO:0000256" key="1">
    <source>
        <dbReference type="ARBA" id="ARBA00022490"/>
    </source>
</evidence>
<comment type="subcellular location">
    <subcellularLocation>
        <location evidence="11">Cytoplasm</location>
    </subcellularLocation>
</comment>
<dbReference type="InterPro" id="IPR001623">
    <property type="entry name" value="DnaJ_domain"/>
</dbReference>
<dbReference type="InterPro" id="IPR018253">
    <property type="entry name" value="DnaJ_domain_CS"/>
</dbReference>
<gene>
    <name evidence="11" type="primary">dnaJ</name>
    <name evidence="15" type="ORF">AVDCRST_MAG76-3149</name>
</gene>
<sequence>MAVQREWLEKDYYKVLDVPSTASEKEITSAYRKLAKKLHPDANPNDVAAEERFKDVSAAYDVLGDPAKRKEYDEARRLGVGVGSGFGGSGGGFGGPGGMRFDYTDLSDLLGGAFGRRKPAGGPKRGADLEAELHLSFAEAVSGLETSVNLTSDVACGMCNGSGAAPGTNPVICGTCGSRGVIDDNQGLFGFSRPCPACKGTGMRVETPCPTCAGSGVARKPRRIKVRIPAGVQDGQRVVFKQRGDAGRDGGPPGDLFVRVHVAPDSRFGRSGDDLTVTVPISFADAALGATLSAPTMDGTVTLRVPPGTPTGRTFRVRGKGVKGGDLLVTVEVVVPRTLTDEQRHLVEQLREALEA</sequence>
<dbReference type="GO" id="GO:0042026">
    <property type="term" value="P:protein refolding"/>
    <property type="evidence" value="ECO:0007669"/>
    <property type="project" value="TreeGrafter"/>
</dbReference>
<evidence type="ECO:0000256" key="7">
    <source>
        <dbReference type="ARBA" id="ARBA00023016"/>
    </source>
</evidence>
<keyword evidence="8 11" id="KW-0143">Chaperone</keyword>
<keyword evidence="6 11" id="KW-0862">Zinc</keyword>
<feature type="binding site" evidence="11">
    <location>
        <position position="159"/>
    </location>
    <ligand>
        <name>Zn(2+)</name>
        <dbReference type="ChEBI" id="CHEBI:29105"/>
        <label>1</label>
    </ligand>
</feature>
<dbReference type="SUPFAM" id="SSF46565">
    <property type="entry name" value="Chaperone J-domain"/>
    <property type="match status" value="1"/>
</dbReference>
<comment type="function">
    <text evidence="11">Participates actively in the response to hyperosmotic and heat shock by preventing the aggregation of stress-denatured proteins and by disaggregating proteins, also in an autonomous, DnaK-independent fashion. Unfolded proteins bind initially to DnaJ; upon interaction with the DnaJ-bound protein, DnaK hydrolyzes its bound ATP, resulting in the formation of a stable complex. GrpE releases ADP from DnaK; ATP binding to DnaK triggers the release of the substrate protein, thus completing the reaction cycle. Several rounds of ATP-dependent interactions between DnaJ, DnaK and GrpE are required for fully efficient folding. Also involved, together with DnaK and GrpE, in the DNA replication of plasmids through activation of initiation proteins.</text>
</comment>
<dbReference type="PANTHER" id="PTHR43096:SF54">
    <property type="entry name" value="CHAPERONE PROTEIN DNAJ 1"/>
    <property type="match status" value="1"/>
</dbReference>
<evidence type="ECO:0000256" key="5">
    <source>
        <dbReference type="ARBA" id="ARBA00022771"/>
    </source>
</evidence>
<proteinExistence type="inferred from homology"/>
<dbReference type="GO" id="GO:0031072">
    <property type="term" value="F:heat shock protein binding"/>
    <property type="evidence" value="ECO:0007669"/>
    <property type="project" value="InterPro"/>
</dbReference>
<evidence type="ECO:0000256" key="6">
    <source>
        <dbReference type="ARBA" id="ARBA00022833"/>
    </source>
</evidence>
<dbReference type="Gene3D" id="2.60.260.20">
    <property type="entry name" value="Urease metallochaperone UreE, N-terminal domain"/>
    <property type="match status" value="2"/>
</dbReference>
<dbReference type="EMBL" id="CADCSZ010000189">
    <property type="protein sequence ID" value="CAA9267248.1"/>
    <property type="molecule type" value="Genomic_DNA"/>
</dbReference>
<keyword evidence="4 11" id="KW-0677">Repeat</keyword>
<evidence type="ECO:0000256" key="8">
    <source>
        <dbReference type="ARBA" id="ARBA00023186"/>
    </source>
</evidence>
<keyword evidence="3 11" id="KW-0479">Metal-binding</keyword>
<evidence type="ECO:0000256" key="9">
    <source>
        <dbReference type="ARBA" id="ARBA00061004"/>
    </source>
</evidence>
<feature type="domain" description="CR-type" evidence="14">
    <location>
        <begin position="143"/>
        <end position="221"/>
    </location>
</feature>
<dbReference type="InterPro" id="IPR008971">
    <property type="entry name" value="HSP40/DnaJ_pept-bd"/>
</dbReference>
<feature type="binding site" evidence="11">
    <location>
        <position position="209"/>
    </location>
    <ligand>
        <name>Zn(2+)</name>
        <dbReference type="ChEBI" id="CHEBI:29105"/>
        <label>1</label>
    </ligand>
</feature>
<evidence type="ECO:0000256" key="12">
    <source>
        <dbReference type="PROSITE-ProRule" id="PRU00546"/>
    </source>
</evidence>
<comment type="caution">
    <text evidence="11">Lacks conserved residue(s) required for the propagation of feature annotation.</text>
</comment>
<dbReference type="SUPFAM" id="SSF49493">
    <property type="entry name" value="HSP40/DnaJ peptide-binding domain"/>
    <property type="match status" value="2"/>
</dbReference>
<dbReference type="Gene3D" id="2.10.230.10">
    <property type="entry name" value="Heat shock protein DnaJ, cysteine-rich domain"/>
    <property type="match status" value="1"/>
</dbReference>
<feature type="binding site" evidence="11">
    <location>
        <position position="198"/>
    </location>
    <ligand>
        <name>Zn(2+)</name>
        <dbReference type="ChEBI" id="CHEBI:29105"/>
        <label>2</label>
    </ligand>
</feature>
<dbReference type="NCBIfam" id="NF008035">
    <property type="entry name" value="PRK10767.1"/>
    <property type="match status" value="1"/>
</dbReference>
<comment type="subunit">
    <text evidence="11">Homodimer.</text>
</comment>
<keyword evidence="7 11" id="KW-0346">Stress response</keyword>
<dbReference type="InterPro" id="IPR036410">
    <property type="entry name" value="HSP_DnaJ_Cys-rich_dom_sf"/>
</dbReference>
<organism evidence="15">
    <name type="scientific">uncultured Acidimicrobiales bacterium</name>
    <dbReference type="NCBI Taxonomy" id="310071"/>
    <lineage>
        <taxon>Bacteria</taxon>
        <taxon>Bacillati</taxon>
        <taxon>Actinomycetota</taxon>
        <taxon>Acidimicrobiia</taxon>
        <taxon>Acidimicrobiales</taxon>
        <taxon>environmental samples</taxon>
    </lineage>
</organism>
<evidence type="ECO:0000256" key="2">
    <source>
        <dbReference type="ARBA" id="ARBA00022705"/>
    </source>
</evidence>
<dbReference type="Pfam" id="PF00684">
    <property type="entry name" value="DnaJ_CXXCXGXG"/>
    <property type="match status" value="1"/>
</dbReference>
<protein>
    <recommendedName>
        <fullName evidence="10 11">Chaperone protein DnaJ</fullName>
    </recommendedName>
</protein>
<name>A0A6J4J4X8_9ACTN</name>
<dbReference type="PROSITE" id="PS51188">
    <property type="entry name" value="ZF_CR"/>
    <property type="match status" value="1"/>
</dbReference>
<keyword evidence="1 11" id="KW-0963">Cytoplasm</keyword>
<dbReference type="FunFam" id="2.60.260.20:FF:000005">
    <property type="entry name" value="Chaperone protein dnaJ 1, mitochondrial"/>
    <property type="match status" value="1"/>
</dbReference>
<dbReference type="PRINTS" id="PR00625">
    <property type="entry name" value="JDOMAIN"/>
</dbReference>
<dbReference type="Gene3D" id="1.10.287.110">
    <property type="entry name" value="DnaJ domain"/>
    <property type="match status" value="1"/>
</dbReference>
<dbReference type="GO" id="GO:0006260">
    <property type="term" value="P:DNA replication"/>
    <property type="evidence" value="ECO:0007669"/>
    <property type="project" value="UniProtKB-KW"/>
</dbReference>
<dbReference type="Pfam" id="PF00226">
    <property type="entry name" value="DnaJ"/>
    <property type="match status" value="1"/>
</dbReference>
<evidence type="ECO:0000256" key="10">
    <source>
        <dbReference type="ARBA" id="ARBA00067609"/>
    </source>
</evidence>
<keyword evidence="5 11" id="KW-0863">Zinc-finger</keyword>
<feature type="zinc finger region" description="CR-type" evidence="12">
    <location>
        <begin position="143"/>
        <end position="221"/>
    </location>
</feature>
<comment type="domain">
    <text evidence="11">The J domain is necessary and sufficient to stimulate DnaK ATPase activity. Zinc center 1 plays an important role in the autonomous, DnaK-independent chaperone activity of DnaJ. Zinc center 2 is essential for interaction with DnaK and for DnaJ activity.</text>
</comment>
<dbReference type="CDD" id="cd06257">
    <property type="entry name" value="DnaJ"/>
    <property type="match status" value="1"/>
</dbReference>
<dbReference type="InterPro" id="IPR036869">
    <property type="entry name" value="J_dom_sf"/>
</dbReference>
<dbReference type="AlphaFoldDB" id="A0A6J4J4X8"/>
<feature type="binding site" evidence="11">
    <location>
        <position position="173"/>
    </location>
    <ligand>
        <name>Zn(2+)</name>
        <dbReference type="ChEBI" id="CHEBI:29105"/>
        <label>2</label>
    </ligand>
</feature>
<dbReference type="InterPro" id="IPR002939">
    <property type="entry name" value="DnaJ_C"/>
</dbReference>
<dbReference type="FunFam" id="2.10.230.10:FF:000002">
    <property type="entry name" value="Molecular chaperone DnaJ"/>
    <property type="match status" value="1"/>
</dbReference>
<dbReference type="SMART" id="SM00271">
    <property type="entry name" value="DnaJ"/>
    <property type="match status" value="1"/>
</dbReference>
<keyword evidence="2 11" id="KW-0235">DNA replication</keyword>
<dbReference type="PROSITE" id="PS50076">
    <property type="entry name" value="DNAJ_2"/>
    <property type="match status" value="1"/>
</dbReference>
<evidence type="ECO:0000313" key="15">
    <source>
        <dbReference type="EMBL" id="CAA9267248.1"/>
    </source>
</evidence>
<evidence type="ECO:0000256" key="3">
    <source>
        <dbReference type="ARBA" id="ARBA00022723"/>
    </source>
</evidence>
<comment type="cofactor">
    <cofactor evidence="11">
        <name>Zn(2+)</name>
        <dbReference type="ChEBI" id="CHEBI:29105"/>
    </cofactor>
    <text evidence="11">Binds 2 Zn(2+) ions per monomer.</text>
</comment>
<dbReference type="HAMAP" id="MF_01152">
    <property type="entry name" value="DnaJ"/>
    <property type="match status" value="1"/>
</dbReference>
<dbReference type="GO" id="GO:0005737">
    <property type="term" value="C:cytoplasm"/>
    <property type="evidence" value="ECO:0007669"/>
    <property type="project" value="UniProtKB-SubCell"/>
</dbReference>
<feature type="binding site" evidence="11">
    <location>
        <position position="156"/>
    </location>
    <ligand>
        <name>Zn(2+)</name>
        <dbReference type="ChEBI" id="CHEBI:29105"/>
        <label>1</label>
    </ligand>
</feature>
<dbReference type="GO" id="GO:0051082">
    <property type="term" value="F:unfolded protein binding"/>
    <property type="evidence" value="ECO:0007669"/>
    <property type="project" value="UniProtKB-UniRule"/>
</dbReference>
<comment type="similarity">
    <text evidence="9 11">Belongs to the DnaJ family.</text>
</comment>
<feature type="binding site" evidence="11">
    <location>
        <position position="195"/>
    </location>
    <ligand>
        <name>Zn(2+)</name>
        <dbReference type="ChEBI" id="CHEBI:29105"/>
        <label>2</label>
    </ligand>
</feature>
<dbReference type="PROSITE" id="PS00636">
    <property type="entry name" value="DNAJ_1"/>
    <property type="match status" value="1"/>
</dbReference>
<feature type="domain" description="J" evidence="13">
    <location>
        <begin position="11"/>
        <end position="76"/>
    </location>
</feature>
<dbReference type="SUPFAM" id="SSF57938">
    <property type="entry name" value="DnaJ/Hsp40 cysteine-rich domain"/>
    <property type="match status" value="1"/>
</dbReference>
<dbReference type="CDD" id="cd10719">
    <property type="entry name" value="DnaJ_zf"/>
    <property type="match status" value="1"/>
</dbReference>
<dbReference type="GO" id="GO:0008270">
    <property type="term" value="F:zinc ion binding"/>
    <property type="evidence" value="ECO:0007669"/>
    <property type="project" value="UniProtKB-UniRule"/>
</dbReference>